<name>A0A1I1ZQG1_9BACT</name>
<keyword evidence="3" id="KW-0802">TPR repeat</keyword>
<dbReference type="InterPro" id="IPR011009">
    <property type="entry name" value="Kinase-like_dom_sf"/>
</dbReference>
<dbReference type="InterPro" id="IPR027417">
    <property type="entry name" value="P-loop_NTPase"/>
</dbReference>
<evidence type="ECO:0000313" key="6">
    <source>
        <dbReference type="EMBL" id="SFE32600.1"/>
    </source>
</evidence>
<dbReference type="RefSeq" id="WP_096333078.1">
    <property type="nucleotide sequence ID" value="NZ_FOMX01000012.1"/>
</dbReference>
<evidence type="ECO:0000256" key="2">
    <source>
        <dbReference type="ARBA" id="ARBA00022840"/>
    </source>
</evidence>
<dbReference type="Gene3D" id="1.25.40.10">
    <property type="entry name" value="Tetratricopeptide repeat domain"/>
    <property type="match status" value="2"/>
</dbReference>
<dbReference type="SMART" id="SM00028">
    <property type="entry name" value="TPR"/>
    <property type="match status" value="3"/>
</dbReference>
<keyword evidence="1 4" id="KW-0547">Nucleotide-binding</keyword>
<feature type="repeat" description="TPR" evidence="3">
    <location>
        <begin position="1197"/>
        <end position="1230"/>
    </location>
</feature>
<dbReference type="Pfam" id="PF13424">
    <property type="entry name" value="TPR_12"/>
    <property type="match status" value="1"/>
</dbReference>
<dbReference type="Gene3D" id="3.30.200.20">
    <property type="entry name" value="Phosphorylase Kinase, domain 1"/>
    <property type="match status" value="1"/>
</dbReference>
<protein>
    <submittedName>
        <fullName evidence="6">Serine/threonine protein kinase</fullName>
    </submittedName>
</protein>
<dbReference type="PROSITE" id="PS50005">
    <property type="entry name" value="TPR"/>
    <property type="match status" value="2"/>
</dbReference>
<dbReference type="Proteomes" id="UP000199400">
    <property type="component" value="Unassembled WGS sequence"/>
</dbReference>
<sequence>MTPQIFGRYTLIQRIGEGGMADVFLAEAGVAEGLKKRVVIKKIRSDVADQPEFMRMFVAEAEVALGLNHANIVQVFDFGRVGGAFYLAMELVEGVDLMRMVRLVGQRGERVPIVIAAYIAHQVAAGLAYAHAKRDDFGRPLAIVHRDISPHNIMLSLAGTVKILDFGIARTAARARRDGAAEDSTIHGKIAYMSPEQANGWPLDARSDIYSLGVVLYELLTGELVFRDADRMAALEQVRTRPLPPLRRVAPEVPEELAAVVDRALAREPGERWDSARALQSALAAFLHRADPVVDDEVLSAFVAARVPDPLYARGSGDAEVTREIEGSQSQLHAPPRPEVRRVVLLKAALALAPGADAPAEPARFYALARDIAYKRDAQVCELGPRGLLMVFGAVLDAGDVDEAALRAALALRESAGEAAPGHQIGVVLAAAPLPIRHVPSGMPTVEVGHDLRRHLQAMADGVLDGPVLVAGDLAARLGTAWQFGPPRAIEVVRPRRAVDLTGGVLPPWASALAQAVPLLGPAVAPRLVTAGGRQPLYGRELELKLLRDNFAEAIRTRVARTVLVVGGPGIGKRALLDRFLAALPRGGCVVLRARGQWRRRNVPLGVFHEMLRQFLDAGPETSAADIESRLVGERVIGAGELAQALARALGVSPGTGTIAHVRPDSEAASDPQSRRERLWRPIRRLIRALAQRRPVLVVVEDLHHVDAHSASLLREWLQEPHSLPLMGLATARPGPRADEVRAMPRVHTIELRELDEHARRELVVRRFDDPAEAEELAAAIVARTGGNPLFIEETLADLLRRGVIGPGDDGRLWKVHQRGARIDVPPSVEDALLARLDALDPEARALVDGAAVLGLTFRTGELAALLERPQAELAAPLAALVDAGLLERPPLPAGAPPSARFATLSLHEVARANLALGTCEAMHARAAELKAARADYQPGRDDGPIADHWAQARRPEAAIEPALRAARFARDVAGNVEAYYYLSLALRSMRPEADPRAWDALREREAILAAWGRRRAQGADLRALLRLALGNNEREVFALGRLLRFYLDCGRIQRAQQLFPRLARQTESLPDADPHRGLVGELGSALMLARDRPEEAERLAAAGLAHCPPEAAAQRCRLHAALGRAQLAQGRLAEAVVNFEATLHLAQKTGLLRLEGEALNSLGEVAGRGTRYQEAVDYFRAALQVDRDLGDRAATGTKLANLGIVYTAIGLYRRAERYLRKALELHEAIGHPGLLVEVVVNLGEVSAEHGDVQAARALLLHAADTAAARGDARTELRARARLARALLDGSPDDLDEARALAEDVLARARGLGLRTATCRALHVLSRLSERAGDLATARALEEEAVALVRAGAAPIDGVLSIHHLGRLLADVRPAESAALLADAAAAVRARLEGLRDEDLRRGYLAQAKVREILGEAE</sequence>
<dbReference type="InterPro" id="IPR017441">
    <property type="entry name" value="Protein_kinase_ATP_BS"/>
</dbReference>
<proteinExistence type="predicted"/>
<evidence type="ECO:0000256" key="3">
    <source>
        <dbReference type="PROSITE-ProRule" id="PRU00339"/>
    </source>
</evidence>
<feature type="binding site" evidence="4">
    <location>
        <position position="42"/>
    </location>
    <ligand>
        <name>ATP</name>
        <dbReference type="ChEBI" id="CHEBI:30616"/>
    </ligand>
</feature>
<feature type="repeat" description="TPR" evidence="3">
    <location>
        <begin position="1157"/>
        <end position="1190"/>
    </location>
</feature>
<keyword evidence="2 4" id="KW-0067">ATP-binding</keyword>
<dbReference type="InterPro" id="IPR041664">
    <property type="entry name" value="AAA_16"/>
</dbReference>
<dbReference type="GO" id="GO:0005737">
    <property type="term" value="C:cytoplasm"/>
    <property type="evidence" value="ECO:0007669"/>
    <property type="project" value="TreeGrafter"/>
</dbReference>
<dbReference type="SUPFAM" id="SSF48452">
    <property type="entry name" value="TPR-like"/>
    <property type="match status" value="2"/>
</dbReference>
<gene>
    <name evidence="6" type="ORF">SAMN02745121_03842</name>
</gene>
<dbReference type="InterPro" id="IPR011990">
    <property type="entry name" value="TPR-like_helical_dom_sf"/>
</dbReference>
<evidence type="ECO:0000313" key="7">
    <source>
        <dbReference type="Proteomes" id="UP000199400"/>
    </source>
</evidence>
<keyword evidence="6" id="KW-0418">Kinase</keyword>
<dbReference type="InterPro" id="IPR000719">
    <property type="entry name" value="Prot_kinase_dom"/>
</dbReference>
<dbReference type="PROSITE" id="PS00107">
    <property type="entry name" value="PROTEIN_KINASE_ATP"/>
    <property type="match status" value="1"/>
</dbReference>
<evidence type="ECO:0000256" key="4">
    <source>
        <dbReference type="PROSITE-ProRule" id="PRU10141"/>
    </source>
</evidence>
<dbReference type="GO" id="GO:0004016">
    <property type="term" value="F:adenylate cyclase activity"/>
    <property type="evidence" value="ECO:0007669"/>
    <property type="project" value="TreeGrafter"/>
</dbReference>
<dbReference type="CDD" id="cd14014">
    <property type="entry name" value="STKc_PknB_like"/>
    <property type="match status" value="1"/>
</dbReference>
<dbReference type="SUPFAM" id="SSF52540">
    <property type="entry name" value="P-loop containing nucleoside triphosphate hydrolases"/>
    <property type="match status" value="1"/>
</dbReference>
<dbReference type="Pfam" id="PF13191">
    <property type="entry name" value="AAA_16"/>
    <property type="match status" value="1"/>
</dbReference>
<dbReference type="Gene3D" id="3.40.50.300">
    <property type="entry name" value="P-loop containing nucleotide triphosphate hydrolases"/>
    <property type="match status" value="1"/>
</dbReference>
<dbReference type="PROSITE" id="PS50011">
    <property type="entry name" value="PROTEIN_KINASE_DOM"/>
    <property type="match status" value="1"/>
</dbReference>
<dbReference type="GO" id="GO:0005524">
    <property type="term" value="F:ATP binding"/>
    <property type="evidence" value="ECO:0007669"/>
    <property type="project" value="UniProtKB-UniRule"/>
</dbReference>
<dbReference type="InterPro" id="IPR008266">
    <property type="entry name" value="Tyr_kinase_AS"/>
</dbReference>
<dbReference type="Pfam" id="PF00069">
    <property type="entry name" value="Pkinase"/>
    <property type="match status" value="1"/>
</dbReference>
<evidence type="ECO:0000259" key="5">
    <source>
        <dbReference type="PROSITE" id="PS50011"/>
    </source>
</evidence>
<organism evidence="6 7">
    <name type="scientific">Nannocystis exedens</name>
    <dbReference type="NCBI Taxonomy" id="54"/>
    <lineage>
        <taxon>Bacteria</taxon>
        <taxon>Pseudomonadati</taxon>
        <taxon>Myxococcota</taxon>
        <taxon>Polyangia</taxon>
        <taxon>Nannocystales</taxon>
        <taxon>Nannocystaceae</taxon>
        <taxon>Nannocystis</taxon>
    </lineage>
</organism>
<keyword evidence="7" id="KW-1185">Reference proteome</keyword>
<reference evidence="7" key="1">
    <citation type="submission" date="2016-10" db="EMBL/GenBank/DDBJ databases">
        <authorList>
            <person name="Varghese N."/>
            <person name="Submissions S."/>
        </authorList>
    </citation>
    <scope>NUCLEOTIDE SEQUENCE [LARGE SCALE GENOMIC DNA]</scope>
    <source>
        <strain evidence="7">ATCC 25963</strain>
    </source>
</reference>
<accession>A0A1I1ZQG1</accession>
<dbReference type="Gene3D" id="1.10.510.10">
    <property type="entry name" value="Transferase(Phosphotransferase) domain 1"/>
    <property type="match status" value="1"/>
</dbReference>
<dbReference type="InterPro" id="IPR019734">
    <property type="entry name" value="TPR_rpt"/>
</dbReference>
<keyword evidence="6" id="KW-0808">Transferase</keyword>
<keyword evidence="6" id="KW-0723">Serine/threonine-protein kinase</keyword>
<dbReference type="SUPFAM" id="SSF56112">
    <property type="entry name" value="Protein kinase-like (PK-like)"/>
    <property type="match status" value="1"/>
</dbReference>
<dbReference type="EMBL" id="FOMX01000012">
    <property type="protein sequence ID" value="SFE32600.1"/>
    <property type="molecule type" value="Genomic_DNA"/>
</dbReference>
<dbReference type="STRING" id="54.SAMN02745121_03842"/>
<dbReference type="GO" id="GO:0004674">
    <property type="term" value="F:protein serine/threonine kinase activity"/>
    <property type="evidence" value="ECO:0007669"/>
    <property type="project" value="UniProtKB-KW"/>
</dbReference>
<evidence type="ECO:0000256" key="1">
    <source>
        <dbReference type="ARBA" id="ARBA00022741"/>
    </source>
</evidence>
<dbReference type="PANTHER" id="PTHR16305:SF28">
    <property type="entry name" value="GUANYLATE CYCLASE DOMAIN-CONTAINING PROTEIN"/>
    <property type="match status" value="1"/>
</dbReference>
<feature type="domain" description="Protein kinase" evidence="5">
    <location>
        <begin position="9"/>
        <end position="287"/>
    </location>
</feature>
<dbReference type="PROSITE" id="PS00109">
    <property type="entry name" value="PROTEIN_KINASE_TYR"/>
    <property type="match status" value="1"/>
</dbReference>
<dbReference type="PANTHER" id="PTHR16305">
    <property type="entry name" value="TESTICULAR SOLUBLE ADENYLYL CYCLASE"/>
    <property type="match status" value="1"/>
</dbReference>